<feature type="compositionally biased region" description="Low complexity" evidence="1">
    <location>
        <begin position="54"/>
        <end position="67"/>
    </location>
</feature>
<name>A0A2S5VSX8_9MICO</name>
<feature type="non-terminal residue" evidence="2">
    <location>
        <position position="1"/>
    </location>
</feature>
<dbReference type="RefSeq" id="WP_219818375.1">
    <property type="nucleotide sequence ID" value="NZ_PSXY01000014.1"/>
</dbReference>
<accession>A0A2S5VSX8</accession>
<evidence type="ECO:0000313" key="2">
    <source>
        <dbReference type="EMBL" id="PPF67158.1"/>
    </source>
</evidence>
<proteinExistence type="predicted"/>
<reference evidence="2 3" key="1">
    <citation type="submission" date="2018-02" db="EMBL/GenBank/DDBJ databases">
        <title>Bacteriophage NCPPB3778 and a type I-E CRISPR drive the evolution of the US Biological Select Agent, Rathayibacter toxicus.</title>
        <authorList>
            <person name="Davis E.W.II."/>
            <person name="Tabima J.F."/>
            <person name="Weisberg A.J."/>
            <person name="Lopes L.D."/>
            <person name="Wiseman M.S."/>
            <person name="Wiseman M.S."/>
            <person name="Pupko T."/>
            <person name="Belcher M.S."/>
            <person name="Sechler A.J."/>
            <person name="Tancos M.A."/>
            <person name="Schroeder B.K."/>
            <person name="Murray T.D."/>
            <person name="Luster D.G."/>
            <person name="Schneider W.L."/>
            <person name="Rogers E."/>
            <person name="Andreote F.D."/>
            <person name="Grunwald N.J."/>
            <person name="Putnam M.L."/>
            <person name="Chang J.H."/>
        </authorList>
    </citation>
    <scope>NUCLEOTIDE SEQUENCE [LARGE SCALE GENOMIC DNA]</scope>
    <source>
        <strain evidence="2 3">AY1B3</strain>
    </source>
</reference>
<dbReference type="EMBL" id="PSXY01000014">
    <property type="protein sequence ID" value="PPF67158.1"/>
    <property type="molecule type" value="Genomic_DNA"/>
</dbReference>
<feature type="region of interest" description="Disordered" evidence="1">
    <location>
        <begin position="31"/>
        <end position="67"/>
    </location>
</feature>
<gene>
    <name evidence="2" type="ORF">C5E16_09555</name>
</gene>
<dbReference type="AlphaFoldDB" id="A0A2S5VSX8"/>
<organism evidence="2 3">
    <name type="scientific">Clavibacter michiganensis</name>
    <dbReference type="NCBI Taxonomy" id="28447"/>
    <lineage>
        <taxon>Bacteria</taxon>
        <taxon>Bacillati</taxon>
        <taxon>Actinomycetota</taxon>
        <taxon>Actinomycetes</taxon>
        <taxon>Micrococcales</taxon>
        <taxon>Microbacteriaceae</taxon>
        <taxon>Clavibacter</taxon>
    </lineage>
</organism>
<sequence length="67" mass="7583">NEKAAPAQTAEVDDALVRLRHVLLDYRFALGRPRRPARPPRRPPRPPPARRSLRSCPAARRPVGPCR</sequence>
<protein>
    <submittedName>
        <fullName evidence="2">Uncharacterized protein</fullName>
    </submittedName>
</protein>
<dbReference type="Proteomes" id="UP000239241">
    <property type="component" value="Unassembled WGS sequence"/>
</dbReference>
<comment type="caution">
    <text evidence="2">The sequence shown here is derived from an EMBL/GenBank/DDBJ whole genome shotgun (WGS) entry which is preliminary data.</text>
</comment>
<evidence type="ECO:0000256" key="1">
    <source>
        <dbReference type="SAM" id="MobiDB-lite"/>
    </source>
</evidence>
<evidence type="ECO:0000313" key="3">
    <source>
        <dbReference type="Proteomes" id="UP000239241"/>
    </source>
</evidence>
<feature type="compositionally biased region" description="Basic residues" evidence="1">
    <location>
        <begin position="32"/>
        <end position="44"/>
    </location>
</feature>